<dbReference type="NCBIfam" id="NF003950">
    <property type="entry name" value="PRK05450.1-3"/>
    <property type="match status" value="1"/>
</dbReference>
<sequence length="245" mass="27810">MRVLGIIPARYASSRFPGKALVQIQGKTMIRRVYEQAIKSQLVDKVLVATDDQRIFEEVSSFGGAVMMTSAAHRNGTERCAEVILEHPGYDYVINIQGDEPFIHPEHIDRVASLLDGDTELATLVKKITDPAVLDDPSEMKVIFNQDREAIYFSRACIPYLRDVKPEDRLKKHTFYKHIGLYGYRRDILLEITQLPPGTLETAEALEQLRWIENGYSIKIGLTTLESQMIDTPEDLAKLTQDMTL</sequence>
<dbReference type="NCBIfam" id="TIGR00466">
    <property type="entry name" value="kdsB"/>
    <property type="match status" value="1"/>
</dbReference>
<proteinExistence type="inferred from homology"/>
<keyword evidence="3 4" id="KW-0448">Lipopolysaccharide biosynthesis</keyword>
<evidence type="ECO:0000256" key="4">
    <source>
        <dbReference type="HAMAP-Rule" id="MF_00057"/>
    </source>
</evidence>
<comment type="similarity">
    <text evidence="4">Belongs to the KdsB family.</text>
</comment>
<keyword evidence="1 4" id="KW-0808">Transferase</keyword>
<comment type="function">
    <text evidence="4">Activates KDO (a required 8-carbon sugar) for incorporation into bacterial lipopolysaccharide in Gram-negative bacteria.</text>
</comment>
<dbReference type="RefSeq" id="WP_395416505.1">
    <property type="nucleotide sequence ID" value="NZ_JBIPKE010000013.1"/>
</dbReference>
<dbReference type="InterPro" id="IPR003329">
    <property type="entry name" value="Cytidylyl_trans"/>
</dbReference>
<dbReference type="HAMAP" id="MF_00057">
    <property type="entry name" value="KdsB"/>
    <property type="match status" value="1"/>
</dbReference>
<dbReference type="SUPFAM" id="SSF53448">
    <property type="entry name" value="Nucleotide-diphospho-sugar transferases"/>
    <property type="match status" value="1"/>
</dbReference>
<keyword evidence="4" id="KW-0963">Cytoplasm</keyword>
<dbReference type="Proteomes" id="UP001610063">
    <property type="component" value="Unassembled WGS sequence"/>
</dbReference>
<evidence type="ECO:0000313" key="6">
    <source>
        <dbReference type="Proteomes" id="UP001610063"/>
    </source>
</evidence>
<dbReference type="EC" id="2.7.7.38" evidence="4"/>
<dbReference type="Gene3D" id="3.90.550.10">
    <property type="entry name" value="Spore Coat Polysaccharide Biosynthesis Protein SpsA, Chain A"/>
    <property type="match status" value="1"/>
</dbReference>
<dbReference type="Pfam" id="PF02348">
    <property type="entry name" value="CTP_transf_3"/>
    <property type="match status" value="1"/>
</dbReference>
<evidence type="ECO:0000256" key="1">
    <source>
        <dbReference type="ARBA" id="ARBA00022679"/>
    </source>
</evidence>
<comment type="subcellular location">
    <subcellularLocation>
        <location evidence="4">Cytoplasm</location>
    </subcellularLocation>
</comment>
<gene>
    <name evidence="4 5" type="primary">kdsB</name>
    <name evidence="5" type="ORF">ACHKAR_05465</name>
</gene>
<dbReference type="NCBIfam" id="NF003952">
    <property type="entry name" value="PRK05450.1-5"/>
    <property type="match status" value="1"/>
</dbReference>
<dbReference type="PANTHER" id="PTHR42866:SF2">
    <property type="entry name" value="3-DEOXY-MANNO-OCTULOSONATE CYTIDYLYLTRANSFERASE, MITOCHONDRIAL"/>
    <property type="match status" value="1"/>
</dbReference>
<reference evidence="5 6" key="1">
    <citation type="journal article" date="2013" name="Int. J. Syst. Evol. Microbiol.">
        <title>Marinoscillum luteum sp. nov., isolated from marine sediment.</title>
        <authorList>
            <person name="Cha I.T."/>
            <person name="Park S.J."/>
            <person name="Kim S.J."/>
            <person name="Kim J.G."/>
            <person name="Jung M.Y."/>
            <person name="Shin K.S."/>
            <person name="Kwon K.K."/>
            <person name="Yang S.H."/>
            <person name="Seo Y.S."/>
            <person name="Rhee S.K."/>
        </authorList>
    </citation>
    <scope>NUCLEOTIDE SEQUENCE [LARGE SCALE GENOMIC DNA]</scope>
    <source>
        <strain evidence="5 6">KCTC 23939</strain>
    </source>
</reference>
<name>A0ABW7N5K7_9BACT</name>
<keyword evidence="2 4" id="KW-0548">Nucleotidyltransferase</keyword>
<evidence type="ECO:0000256" key="3">
    <source>
        <dbReference type="ARBA" id="ARBA00022985"/>
    </source>
</evidence>
<accession>A0ABW7N5K7</accession>
<comment type="catalytic activity">
    <reaction evidence="4">
        <text>3-deoxy-alpha-D-manno-oct-2-ulosonate + CTP = CMP-3-deoxy-beta-D-manno-octulosonate + diphosphate</text>
        <dbReference type="Rhea" id="RHEA:23448"/>
        <dbReference type="ChEBI" id="CHEBI:33019"/>
        <dbReference type="ChEBI" id="CHEBI:37563"/>
        <dbReference type="ChEBI" id="CHEBI:85986"/>
        <dbReference type="ChEBI" id="CHEBI:85987"/>
        <dbReference type="EC" id="2.7.7.38"/>
    </reaction>
</comment>
<comment type="caution">
    <text evidence="5">The sequence shown here is derived from an EMBL/GenBank/DDBJ whole genome shotgun (WGS) entry which is preliminary data.</text>
</comment>
<evidence type="ECO:0000313" key="5">
    <source>
        <dbReference type="EMBL" id="MFH6982873.1"/>
    </source>
</evidence>
<protein>
    <recommendedName>
        <fullName evidence="4">3-deoxy-manno-octulosonate cytidylyltransferase</fullName>
        <ecNumber evidence="4">2.7.7.38</ecNumber>
    </recommendedName>
    <alternativeName>
        <fullName evidence="4">CMP-2-keto-3-deoxyoctulosonic acid synthase</fullName>
        <shortName evidence="4">CKS</shortName>
        <shortName evidence="4">CMP-KDO synthase</shortName>
    </alternativeName>
</protein>
<dbReference type="InterPro" id="IPR029044">
    <property type="entry name" value="Nucleotide-diphossugar_trans"/>
</dbReference>
<dbReference type="InterPro" id="IPR004528">
    <property type="entry name" value="KdsB"/>
</dbReference>
<comment type="pathway">
    <text evidence="4">Nucleotide-sugar biosynthesis; CMP-3-deoxy-D-manno-octulosonate biosynthesis; CMP-3-deoxy-D-manno-octulosonate from 3-deoxy-D-manno-octulosonate and CTP: step 1/1.</text>
</comment>
<dbReference type="PANTHER" id="PTHR42866">
    <property type="entry name" value="3-DEOXY-MANNO-OCTULOSONATE CYTIDYLYLTRANSFERASE"/>
    <property type="match status" value="1"/>
</dbReference>
<dbReference type="NCBIfam" id="NF009905">
    <property type="entry name" value="PRK13368.1"/>
    <property type="match status" value="1"/>
</dbReference>
<evidence type="ECO:0000256" key="2">
    <source>
        <dbReference type="ARBA" id="ARBA00022695"/>
    </source>
</evidence>
<keyword evidence="6" id="KW-1185">Reference proteome</keyword>
<organism evidence="5 6">
    <name type="scientific">Marinoscillum luteum</name>
    <dbReference type="NCBI Taxonomy" id="861051"/>
    <lineage>
        <taxon>Bacteria</taxon>
        <taxon>Pseudomonadati</taxon>
        <taxon>Bacteroidota</taxon>
        <taxon>Cytophagia</taxon>
        <taxon>Cytophagales</taxon>
        <taxon>Reichenbachiellaceae</taxon>
        <taxon>Marinoscillum</taxon>
    </lineage>
</organism>
<dbReference type="EMBL" id="JBIPKE010000013">
    <property type="protein sequence ID" value="MFH6982873.1"/>
    <property type="molecule type" value="Genomic_DNA"/>
</dbReference>
<dbReference type="CDD" id="cd02517">
    <property type="entry name" value="CMP-KDO-Synthetase"/>
    <property type="match status" value="1"/>
</dbReference>
<dbReference type="GO" id="GO:0008690">
    <property type="term" value="F:3-deoxy-manno-octulosonate cytidylyltransferase activity"/>
    <property type="evidence" value="ECO:0007669"/>
    <property type="project" value="UniProtKB-EC"/>
</dbReference>